<dbReference type="CDD" id="cd05381">
    <property type="entry name" value="CAP_PR-1"/>
    <property type="match status" value="1"/>
</dbReference>
<proteinExistence type="inferred from homology"/>
<dbReference type="InterPro" id="IPR018244">
    <property type="entry name" value="Allrgn_V5/Tpx1_CS"/>
</dbReference>
<dbReference type="Gene3D" id="3.40.33.10">
    <property type="entry name" value="CAP"/>
    <property type="match status" value="1"/>
</dbReference>
<evidence type="ECO:0000313" key="9">
    <source>
        <dbReference type="Proteomes" id="UP000316621"/>
    </source>
</evidence>
<protein>
    <recommendedName>
        <fullName evidence="7">SCP domain-containing protein</fullName>
    </recommendedName>
</protein>
<dbReference type="PROSITE" id="PS01010">
    <property type="entry name" value="CRISP_2"/>
    <property type="match status" value="1"/>
</dbReference>
<name>A0A4Y7IJV4_PAPSO</name>
<evidence type="ECO:0000259" key="7">
    <source>
        <dbReference type="SMART" id="SM00198"/>
    </source>
</evidence>
<evidence type="ECO:0000313" key="8">
    <source>
        <dbReference type="EMBL" id="RZC47728.1"/>
    </source>
</evidence>
<evidence type="ECO:0000256" key="6">
    <source>
        <dbReference type="SAM" id="SignalP"/>
    </source>
</evidence>
<dbReference type="InterPro" id="IPR035940">
    <property type="entry name" value="CAP_sf"/>
</dbReference>
<dbReference type="PROSITE" id="PS01009">
    <property type="entry name" value="CRISP_1"/>
    <property type="match status" value="1"/>
</dbReference>
<dbReference type="OMA" id="ERDEYNF"/>
<dbReference type="Pfam" id="PF00188">
    <property type="entry name" value="CAP"/>
    <property type="match status" value="1"/>
</dbReference>
<evidence type="ECO:0000256" key="3">
    <source>
        <dbReference type="ARBA" id="ARBA00022729"/>
    </source>
</evidence>
<gene>
    <name evidence="8" type="ORF">C5167_040667</name>
</gene>
<dbReference type="Gramene" id="RZC47728">
    <property type="protein sequence ID" value="RZC47728"/>
    <property type="gene ID" value="C5167_040667"/>
</dbReference>
<accession>A0A4Y7IJV4</accession>
<dbReference type="PRINTS" id="PR00838">
    <property type="entry name" value="V5ALLERGEN"/>
</dbReference>
<dbReference type="FunFam" id="3.40.33.10:FF:000006">
    <property type="entry name" value="Putative pathogenesis-related protein 1"/>
    <property type="match status" value="1"/>
</dbReference>
<dbReference type="PANTHER" id="PTHR10334">
    <property type="entry name" value="CYSTEINE-RICH SECRETORY PROTEIN-RELATED"/>
    <property type="match status" value="1"/>
</dbReference>
<keyword evidence="5" id="KW-0568">Pathogenesis-related protein</keyword>
<dbReference type="GO" id="GO:0098542">
    <property type="term" value="P:defense response to other organism"/>
    <property type="evidence" value="ECO:0007669"/>
    <property type="project" value="UniProtKB-ARBA"/>
</dbReference>
<dbReference type="PRINTS" id="PR00837">
    <property type="entry name" value="V5TPXLIKE"/>
</dbReference>
<dbReference type="InterPro" id="IPR014044">
    <property type="entry name" value="CAP_dom"/>
</dbReference>
<keyword evidence="5" id="KW-0611">Plant defense</keyword>
<keyword evidence="4" id="KW-1015">Disulfide bond</keyword>
<dbReference type="EMBL" id="CM010715">
    <property type="protein sequence ID" value="RZC47728.1"/>
    <property type="molecule type" value="Genomic_DNA"/>
</dbReference>
<sequence>MSALYSSKVGFIAILAIFLSFCILSETTSAAYVSFANQCLTPHNAARKAVGAKPLVWDTRLERYAKAYANLRRYDCALIHSSGPYGENLFWGGGWGWTPAQAVKMWVAEKRWFNPYSNSCNGEQCGHYTQVVWRDTRRIGCAKVDCFGGRGVFITCNYDPAGNYMGERPY</sequence>
<dbReference type="Proteomes" id="UP000316621">
    <property type="component" value="Chromosome 1"/>
</dbReference>
<evidence type="ECO:0000256" key="5">
    <source>
        <dbReference type="ARBA" id="ARBA00023265"/>
    </source>
</evidence>
<organism evidence="8 9">
    <name type="scientific">Papaver somniferum</name>
    <name type="common">Opium poppy</name>
    <dbReference type="NCBI Taxonomy" id="3469"/>
    <lineage>
        <taxon>Eukaryota</taxon>
        <taxon>Viridiplantae</taxon>
        <taxon>Streptophyta</taxon>
        <taxon>Embryophyta</taxon>
        <taxon>Tracheophyta</taxon>
        <taxon>Spermatophyta</taxon>
        <taxon>Magnoliopsida</taxon>
        <taxon>Ranunculales</taxon>
        <taxon>Papaveraceae</taxon>
        <taxon>Papaveroideae</taxon>
        <taxon>Papaver</taxon>
    </lineage>
</organism>
<feature type="domain" description="SCP" evidence="7">
    <location>
        <begin position="34"/>
        <end position="166"/>
    </location>
</feature>
<evidence type="ECO:0000256" key="2">
    <source>
        <dbReference type="ARBA" id="ARBA00009923"/>
    </source>
</evidence>
<evidence type="ECO:0000256" key="1">
    <source>
        <dbReference type="ARBA" id="ARBA00003143"/>
    </source>
</evidence>
<comment type="similarity">
    <text evidence="2">Belongs to the CRISP family.</text>
</comment>
<dbReference type="InterPro" id="IPR002413">
    <property type="entry name" value="V5_allergen-like"/>
</dbReference>
<evidence type="ECO:0000256" key="4">
    <source>
        <dbReference type="ARBA" id="ARBA00023157"/>
    </source>
</evidence>
<dbReference type="STRING" id="3469.A0A4Y7IJV4"/>
<dbReference type="SUPFAM" id="SSF55797">
    <property type="entry name" value="PR-1-like"/>
    <property type="match status" value="1"/>
</dbReference>
<dbReference type="GO" id="GO:0005576">
    <property type="term" value="C:extracellular region"/>
    <property type="evidence" value="ECO:0007669"/>
    <property type="project" value="InterPro"/>
</dbReference>
<dbReference type="AlphaFoldDB" id="A0A4Y7IJV4"/>
<keyword evidence="3 6" id="KW-0732">Signal</keyword>
<comment type="function">
    <text evidence="1">Probably involved in the defense reaction of plants against pathogens.</text>
</comment>
<feature type="signal peptide" evidence="6">
    <location>
        <begin position="1"/>
        <end position="30"/>
    </location>
</feature>
<keyword evidence="9" id="KW-1185">Reference proteome</keyword>
<dbReference type="SMART" id="SM00198">
    <property type="entry name" value="SCP"/>
    <property type="match status" value="1"/>
</dbReference>
<dbReference type="OrthoDB" id="337038at2759"/>
<feature type="chain" id="PRO_5021371250" description="SCP domain-containing protein" evidence="6">
    <location>
        <begin position="31"/>
        <end position="170"/>
    </location>
</feature>
<dbReference type="InterPro" id="IPR001283">
    <property type="entry name" value="CRISP-related"/>
</dbReference>
<reference evidence="8 9" key="1">
    <citation type="journal article" date="2018" name="Science">
        <title>The opium poppy genome and morphinan production.</title>
        <authorList>
            <person name="Guo L."/>
            <person name="Winzer T."/>
            <person name="Yang X."/>
            <person name="Li Y."/>
            <person name="Ning Z."/>
            <person name="He Z."/>
            <person name="Teodor R."/>
            <person name="Lu Y."/>
            <person name="Bowser T.A."/>
            <person name="Graham I.A."/>
            <person name="Ye K."/>
        </authorList>
    </citation>
    <scope>NUCLEOTIDE SEQUENCE [LARGE SCALE GENOMIC DNA]</scope>
    <source>
        <strain evidence="9">cv. HN1</strain>
        <tissue evidence="8">Leaves</tissue>
    </source>
</reference>